<evidence type="ECO:0000313" key="5">
    <source>
        <dbReference type="Proteomes" id="UP000032534"/>
    </source>
</evidence>
<organism evidence="4 5">
    <name type="scientific">Paenibacillus terrae</name>
    <dbReference type="NCBI Taxonomy" id="159743"/>
    <lineage>
        <taxon>Bacteria</taxon>
        <taxon>Bacillati</taxon>
        <taxon>Bacillota</taxon>
        <taxon>Bacilli</taxon>
        <taxon>Bacillales</taxon>
        <taxon>Paenibacillaceae</taxon>
        <taxon>Paenibacillus</taxon>
    </lineage>
</organism>
<dbReference type="GO" id="GO:0016747">
    <property type="term" value="F:acyltransferase activity, transferring groups other than amino-acyl groups"/>
    <property type="evidence" value="ECO:0007669"/>
    <property type="project" value="InterPro"/>
</dbReference>
<dbReference type="CDD" id="cd04301">
    <property type="entry name" value="NAT_SF"/>
    <property type="match status" value="1"/>
</dbReference>
<accession>A0A0D7WZV8</accession>
<keyword evidence="2" id="KW-0012">Acyltransferase</keyword>
<proteinExistence type="predicted"/>
<dbReference type="PATRIC" id="fig|159743.3.peg.3512"/>
<dbReference type="RefSeq" id="WP_044647060.1">
    <property type="nucleotide sequence ID" value="NZ_JTHP01000031.1"/>
</dbReference>
<dbReference type="Pfam" id="PF00583">
    <property type="entry name" value="Acetyltransf_1"/>
    <property type="match status" value="1"/>
</dbReference>
<name>A0A0D7WZV8_9BACL</name>
<dbReference type="InterPro" id="IPR050832">
    <property type="entry name" value="Bact_Acetyltransf"/>
</dbReference>
<evidence type="ECO:0000259" key="3">
    <source>
        <dbReference type="PROSITE" id="PS51186"/>
    </source>
</evidence>
<dbReference type="InterPro" id="IPR000182">
    <property type="entry name" value="GNAT_dom"/>
</dbReference>
<dbReference type="EMBL" id="JTHP01000031">
    <property type="protein sequence ID" value="KJD44715.1"/>
    <property type="molecule type" value="Genomic_DNA"/>
</dbReference>
<dbReference type="Gene3D" id="3.40.630.30">
    <property type="match status" value="1"/>
</dbReference>
<evidence type="ECO:0000313" key="4">
    <source>
        <dbReference type="EMBL" id="KJD44715.1"/>
    </source>
</evidence>
<dbReference type="PANTHER" id="PTHR43877">
    <property type="entry name" value="AMINOALKYLPHOSPHONATE N-ACETYLTRANSFERASE-RELATED-RELATED"/>
    <property type="match status" value="1"/>
</dbReference>
<protein>
    <recommendedName>
        <fullName evidence="3">N-acetyltransferase domain-containing protein</fullName>
    </recommendedName>
</protein>
<dbReference type="AlphaFoldDB" id="A0A0D7WZV8"/>
<gene>
    <name evidence="4" type="ORF">QD47_15775</name>
</gene>
<dbReference type="Proteomes" id="UP000032534">
    <property type="component" value="Unassembled WGS sequence"/>
</dbReference>
<keyword evidence="5" id="KW-1185">Reference proteome</keyword>
<evidence type="ECO:0000256" key="1">
    <source>
        <dbReference type="ARBA" id="ARBA00022679"/>
    </source>
</evidence>
<comment type="caution">
    <text evidence="4">The sequence shown here is derived from an EMBL/GenBank/DDBJ whole genome shotgun (WGS) entry which is preliminary data.</text>
</comment>
<reference evidence="4 5" key="1">
    <citation type="submission" date="2014-11" db="EMBL/GenBank/DDBJ databases">
        <title>Draft Genome Sequences of Paenibacillus polymyxa NRRL B-30509 and Paenibacillus terrae NRRL B-30644, Strains from a Poultry Environment that Produce Tridecaptin A and Paenicidins.</title>
        <authorList>
            <person name="van Belkum M.J."/>
            <person name="Lohans C.T."/>
            <person name="Vederas J.C."/>
        </authorList>
    </citation>
    <scope>NUCLEOTIDE SEQUENCE [LARGE SCALE GENOMIC DNA]</scope>
    <source>
        <strain evidence="4 5">NRRL B-30644</strain>
    </source>
</reference>
<dbReference type="InterPro" id="IPR016181">
    <property type="entry name" value="Acyl_CoA_acyltransferase"/>
</dbReference>
<evidence type="ECO:0000256" key="2">
    <source>
        <dbReference type="ARBA" id="ARBA00023315"/>
    </source>
</evidence>
<feature type="domain" description="N-acetyltransferase" evidence="3">
    <location>
        <begin position="1"/>
        <end position="144"/>
    </location>
</feature>
<dbReference type="SUPFAM" id="SSF55729">
    <property type="entry name" value="Acyl-CoA N-acyltransferases (Nat)"/>
    <property type="match status" value="1"/>
</dbReference>
<dbReference type="PANTHER" id="PTHR43877:SF2">
    <property type="entry name" value="AMINOALKYLPHOSPHONATE N-ACETYLTRANSFERASE-RELATED"/>
    <property type="match status" value="1"/>
</dbReference>
<sequence>MKIRTAHHEDIPALAYLMEELGYPTSVEDMKQRYERIASNPNYHTLVAEIEGEVVGMVGLHYDIFYERNEDYARIVVFVMDSKHRNKGIGKALNQEAEAWAKENGLVAIALNSGNRSERQDAHQFYRRLGYEATSTGFVKLIEA</sequence>
<keyword evidence="1" id="KW-0808">Transferase</keyword>
<dbReference type="PROSITE" id="PS51186">
    <property type="entry name" value="GNAT"/>
    <property type="match status" value="1"/>
</dbReference>